<name>A0ABT8KJ23_9BACT</name>
<protein>
    <submittedName>
        <fullName evidence="2">Effector binding domain-containing protein</fullName>
    </submittedName>
</protein>
<dbReference type="PANTHER" id="PTHR36444">
    <property type="entry name" value="TRANSCRIPTIONAL REGULATOR PROTEIN YOBU-RELATED"/>
    <property type="match status" value="1"/>
</dbReference>
<dbReference type="SUPFAM" id="SSF55136">
    <property type="entry name" value="Probable bacterial effector-binding domain"/>
    <property type="match status" value="1"/>
</dbReference>
<reference evidence="2" key="1">
    <citation type="submission" date="2023-06" db="EMBL/GenBank/DDBJ databases">
        <title>Genomic of Parafulvivirga corallium.</title>
        <authorList>
            <person name="Wang G."/>
        </authorList>
    </citation>
    <scope>NUCLEOTIDE SEQUENCE</scope>
    <source>
        <strain evidence="2">BMA10</strain>
    </source>
</reference>
<evidence type="ECO:0000259" key="1">
    <source>
        <dbReference type="SMART" id="SM00871"/>
    </source>
</evidence>
<accession>A0ABT8KJ23</accession>
<feature type="domain" description="AraC effector-binding" evidence="1">
    <location>
        <begin position="1"/>
        <end position="149"/>
    </location>
</feature>
<dbReference type="SMART" id="SM00871">
    <property type="entry name" value="AraC_E_bind"/>
    <property type="match status" value="1"/>
</dbReference>
<comment type="caution">
    <text evidence="2">The sequence shown here is derived from an EMBL/GenBank/DDBJ whole genome shotgun (WGS) entry which is preliminary data.</text>
</comment>
<dbReference type="Pfam" id="PF14526">
    <property type="entry name" value="Cass2"/>
    <property type="match status" value="1"/>
</dbReference>
<dbReference type="PANTHER" id="PTHR36444:SF2">
    <property type="entry name" value="TRANSCRIPTIONAL REGULATOR PROTEIN YOBU-RELATED"/>
    <property type="match status" value="1"/>
</dbReference>
<dbReference type="InterPro" id="IPR029441">
    <property type="entry name" value="Cass2"/>
</dbReference>
<dbReference type="InterPro" id="IPR010499">
    <property type="entry name" value="AraC_E-bd"/>
</dbReference>
<dbReference type="Proteomes" id="UP001172082">
    <property type="component" value="Unassembled WGS sequence"/>
</dbReference>
<sequence>MQAVDSFHIVGIGIRTTNENEQSAKDIPVLWNKFLTENIANKIPNKSSNDVYCVYTEYDDDYTKPYTAIVGYRVSNLEVPDGFKGITIEQGNYEKFTAKGNLMLGIVWDTWINIWKSKLNRAYATDFEVYGINAQDPKNAEVDIFVGTKA</sequence>
<evidence type="ECO:0000313" key="3">
    <source>
        <dbReference type="Proteomes" id="UP001172082"/>
    </source>
</evidence>
<proteinExistence type="predicted"/>
<keyword evidence="3" id="KW-1185">Reference proteome</keyword>
<evidence type="ECO:0000313" key="2">
    <source>
        <dbReference type="EMBL" id="MDN5200042.1"/>
    </source>
</evidence>
<dbReference type="InterPro" id="IPR011256">
    <property type="entry name" value="Reg_factor_effector_dom_sf"/>
</dbReference>
<dbReference type="Gene3D" id="3.20.80.10">
    <property type="entry name" value="Regulatory factor, effector binding domain"/>
    <property type="match status" value="1"/>
</dbReference>
<dbReference type="RefSeq" id="WP_346750069.1">
    <property type="nucleotide sequence ID" value="NZ_JAUJEA010000001.1"/>
</dbReference>
<gene>
    <name evidence="2" type="ORF">QQ008_01685</name>
</gene>
<dbReference type="InterPro" id="IPR053182">
    <property type="entry name" value="YobU-like_regulator"/>
</dbReference>
<dbReference type="EMBL" id="JAUJEA010000001">
    <property type="protein sequence ID" value="MDN5200042.1"/>
    <property type="molecule type" value="Genomic_DNA"/>
</dbReference>
<organism evidence="2 3">
    <name type="scientific">Splendidivirga corallicola</name>
    <dbReference type="NCBI Taxonomy" id="3051826"/>
    <lineage>
        <taxon>Bacteria</taxon>
        <taxon>Pseudomonadati</taxon>
        <taxon>Bacteroidota</taxon>
        <taxon>Cytophagia</taxon>
        <taxon>Cytophagales</taxon>
        <taxon>Splendidivirgaceae</taxon>
        <taxon>Splendidivirga</taxon>
    </lineage>
</organism>